<evidence type="ECO:0000256" key="1">
    <source>
        <dbReference type="ARBA" id="ARBA00004141"/>
    </source>
</evidence>
<dbReference type="Proteomes" id="UP000027142">
    <property type="component" value="Chromosome"/>
</dbReference>
<evidence type="ECO:0000256" key="3">
    <source>
        <dbReference type="ARBA" id="ARBA00023136"/>
    </source>
</evidence>
<feature type="transmembrane region" description="Helical" evidence="5">
    <location>
        <begin position="378"/>
        <end position="399"/>
    </location>
</feature>
<dbReference type="PANTHER" id="PTHR22550:SF5">
    <property type="entry name" value="LEUCINE ZIPPER PROTEIN 4"/>
    <property type="match status" value="1"/>
</dbReference>
<organism evidence="6 7">
    <name type="scientific">Shouchella lehensis G1</name>
    <dbReference type="NCBI Taxonomy" id="1246626"/>
    <lineage>
        <taxon>Bacteria</taxon>
        <taxon>Bacillati</taxon>
        <taxon>Bacillota</taxon>
        <taxon>Bacilli</taxon>
        <taxon>Bacillales</taxon>
        <taxon>Bacillaceae</taxon>
        <taxon>Shouchella</taxon>
    </lineage>
</organism>
<dbReference type="eggNOG" id="COG0697">
    <property type="taxonomic scope" value="Bacteria"/>
</dbReference>
<evidence type="ECO:0000256" key="4">
    <source>
        <dbReference type="PIRNR" id="PIRNR005690"/>
    </source>
</evidence>
<keyword evidence="5" id="KW-0812">Transmembrane</keyword>
<dbReference type="PATRIC" id="fig|1246626.3.peg.344"/>
<evidence type="ECO:0000313" key="6">
    <source>
        <dbReference type="EMBL" id="AIC92963.1"/>
    </source>
</evidence>
<feature type="transmembrane region" description="Helical" evidence="5">
    <location>
        <begin position="326"/>
        <end position="343"/>
    </location>
</feature>
<evidence type="ECO:0000256" key="5">
    <source>
        <dbReference type="SAM" id="Phobius"/>
    </source>
</evidence>
<comment type="similarity">
    <text evidence="2 4">Belongs to the GerABKA family.</text>
</comment>
<dbReference type="STRING" id="1246626.BleG1_0355"/>
<dbReference type="GO" id="GO:0005886">
    <property type="term" value="C:plasma membrane"/>
    <property type="evidence" value="ECO:0007669"/>
    <property type="project" value="UniProtKB-SubCell"/>
</dbReference>
<feature type="transmembrane region" description="Helical" evidence="5">
    <location>
        <begin position="406"/>
        <end position="429"/>
    </location>
</feature>
<feature type="transmembrane region" description="Helical" evidence="5">
    <location>
        <begin position="355"/>
        <end position="372"/>
    </location>
</feature>
<dbReference type="GO" id="GO:0009847">
    <property type="term" value="P:spore germination"/>
    <property type="evidence" value="ECO:0007669"/>
    <property type="project" value="UniProtKB-UniRule"/>
</dbReference>
<sequence length="473" mass="53439">MFSTDFEQNTALFLRTLGDQSDLNQKHVYLAGLERVGVFYLLGEFDDEKVNRSLDYMNRLSVRILNERDLRLEATTPLLCLADSTFTEPTLAVSSLYKGQCVFFMEGVPFAYSLQLSKHLQRSLEESTTERVIRGPRASFLEDASTNISLIRQFGEDENLITAKHNITHNKKTKTVYYMYNKEMTPSSTITEVEQRLKSINHPNIEDSGKMESFLDNSPIYSPFPQIQSTDRIDRILAGFEEGRVAVFVNGSPFVFMVPTTFEQQMQAPDDYYERWMISSIIRILRYIALFITMFIAPIYIALVSFHQGLIPNELSMTIMNSRMNIPFPAVGEVILMTLFIELLREASIRLPNPLGQTIGLVGGVVIGQAVVEANLVSSIMVIVIAITAIASFAVPLYSLSMSFRILSICSITLASTLGLYGVAIYFIAVTIHLSSLHNYGVHYFSFKFSLKRHGIYDLIVRLPTVLKDKRGV</sequence>
<dbReference type="HOGENOM" id="CLU_021639_4_1_9"/>
<dbReference type="RefSeq" id="WP_038476488.1">
    <property type="nucleotide sequence ID" value="NZ_CP003923.1"/>
</dbReference>
<evidence type="ECO:0000256" key="2">
    <source>
        <dbReference type="ARBA" id="ARBA00005278"/>
    </source>
</evidence>
<keyword evidence="3 4" id="KW-0472">Membrane</keyword>
<dbReference type="PIRSF" id="PIRSF005690">
    <property type="entry name" value="GerBA"/>
    <property type="match status" value="1"/>
</dbReference>
<dbReference type="EMBL" id="CP003923">
    <property type="protein sequence ID" value="AIC92963.1"/>
    <property type="molecule type" value="Genomic_DNA"/>
</dbReference>
<evidence type="ECO:0000313" key="7">
    <source>
        <dbReference type="Proteomes" id="UP000027142"/>
    </source>
</evidence>
<accession>A0A060LXF6</accession>
<dbReference type="PANTHER" id="PTHR22550">
    <property type="entry name" value="SPORE GERMINATION PROTEIN"/>
    <property type="match status" value="1"/>
</dbReference>
<reference evidence="6 7" key="1">
    <citation type="journal article" date="2014" name="Gene">
        <title>A comparative genomic analysis of the alkalitolerant soil bacterium Bacillus lehensis G1.</title>
        <authorList>
            <person name="Noor Y.M."/>
            <person name="Samsulrizal N.H."/>
            <person name="Jema'on N.A."/>
            <person name="Low K.O."/>
            <person name="Ramli A.N."/>
            <person name="Alias N.I."/>
            <person name="Damis S.I."/>
            <person name="Fuzi S.F."/>
            <person name="Isa M.N."/>
            <person name="Murad A.M."/>
            <person name="Raih M.F."/>
            <person name="Bakar F.D."/>
            <person name="Najimudin N."/>
            <person name="Mahadi N.M."/>
            <person name="Illias R.M."/>
        </authorList>
    </citation>
    <scope>NUCLEOTIDE SEQUENCE [LARGE SCALE GENOMIC DNA]</scope>
    <source>
        <strain evidence="6 7">G1</strain>
    </source>
</reference>
<feature type="transmembrane region" description="Helical" evidence="5">
    <location>
        <begin position="284"/>
        <end position="306"/>
    </location>
</feature>
<keyword evidence="7" id="KW-1185">Reference proteome</keyword>
<dbReference type="OrthoDB" id="9772630at2"/>
<comment type="subcellular location">
    <subcellularLocation>
        <location evidence="4">Cell membrane</location>
    </subcellularLocation>
    <subcellularLocation>
        <location evidence="1">Membrane</location>
        <topology evidence="1">Multi-pass membrane protein</topology>
    </subcellularLocation>
</comment>
<proteinExistence type="inferred from homology"/>
<dbReference type="InterPro" id="IPR050768">
    <property type="entry name" value="UPF0353/GerABKA_families"/>
</dbReference>
<dbReference type="Pfam" id="PF03323">
    <property type="entry name" value="GerA"/>
    <property type="match status" value="1"/>
</dbReference>
<protein>
    <submittedName>
        <fullName evidence="6">Spore germination protein</fullName>
    </submittedName>
</protein>
<keyword evidence="5" id="KW-1133">Transmembrane helix</keyword>
<dbReference type="AlphaFoldDB" id="A0A060LXF6"/>
<dbReference type="KEGG" id="ble:BleG1_0355"/>
<gene>
    <name evidence="6" type="ORF">BleG1_0355</name>
</gene>
<name>A0A060LXF6_9BACI</name>
<dbReference type="InterPro" id="IPR004995">
    <property type="entry name" value="Spore_Ger"/>
</dbReference>